<feature type="compositionally biased region" description="Acidic residues" evidence="3">
    <location>
        <begin position="1060"/>
        <end position="1110"/>
    </location>
</feature>
<feature type="compositionally biased region" description="Low complexity" evidence="3">
    <location>
        <begin position="307"/>
        <end position="319"/>
    </location>
</feature>
<dbReference type="Gene3D" id="2.60.40.10">
    <property type="entry name" value="Immunoglobulins"/>
    <property type="match status" value="1"/>
</dbReference>
<dbReference type="GO" id="GO:0004439">
    <property type="term" value="F:phosphatidylinositol-4,5-bisphosphate 5-phosphatase activity"/>
    <property type="evidence" value="ECO:0007669"/>
    <property type="project" value="TreeGrafter"/>
</dbReference>
<sequence length="1715" mass="183216">MRPSTAELLRSGPLPLSRWLNLRLRDEFSYDDDQSLDSVDDICLPPGTSPLLRSLNTTGSSPDNEVAAAVAVGDQQRGANQPPSAGNGSLVGGVGGHHHHQQQQAQAQANQQSVQSTSTGRPSSRSASPPSLTGSITPSPTRPSAEDLPVHARLERLDKGELDGFRHEFTKSQDVKVIVGTWNLGGLTPPQGLELDSWLEVDDPADIYVIGFQEVVPLNPMNVLGTEDEEPAAAWQDLIRRTLNEKTKKPTPPSPPPPPRPSPPPLPPTCASVASDGAAADGQQAQRQRKTSPQSVPGAPPLDGSRGRSFMSSSRSVDSNGMNASGGGESSRGGSGSGHCPEDDEALANSGKREGIEDGPTARSAPANGVTTANGGGKVLQNLCGYAGGKGRRRWEGGFSGREVRGVVKVAAQEAAPEVRAGLTGGLVVFGGRGHKVDCRPAGASHADVSCRKGGKRGELIKKMISWKGEHDPGREARRGGGGGGRRKAVATVEQADGDDNEKEAAGRSENGAKGADVALRSFSKTAIDDRAIDKQIGGGLMVIDGQFKRGEGGPAEQQQQVRGDGVDVIVLGTEEGSTLVGLCEARASSAQSAGQEEKVFPSEERVLTATGSSSASSLSSTSVSAAAAAGGGGGGGGGGVGGGGGGGVGGGGGGGVQYVKVASKQMVGILVSVWVKAGLRRFVRGVKVSCVACGLMGVLGNKGAVALSLCLFDTSFCFVCAHLTSGDREGDDLKRDHDVAEILRRSVFPRAIKSPLTRLPETVLEHDRLIWLGDLNYRLSMADAEARELIVNREWGVLLEKDQLRMGRFAGRVFEGWQEGEISFAPTYKYAANSERYVGEDVDDGERRRTPAWCDRILWKGDHIKQLSYGRQEMILSDHRPVKAAFLISVEEVVLEKLEAVLDKLDSMRAYETLRPVCVVQPQAVHFGEVGFAEPVKKSAFLVNTGKFPAKFTVLWPSLDQNRSTWVRVDPKEGVVEAGKKAKLRLHSWVDTTSVRSEEVVDRGGLLEDTVVIRIDQMGDLFLSCSARYVTTCWGFSLARLAAISQPLRYVALRQLEATTDEEEEEEEEEEEREEKEAKEEGEEEEEEEEEEGDENEQEKAEEEEEGGEEEKKEEGEVEKKVVKAEEQRPTVGGGATSNEGTASTDDRDRDEGACYDEDDDEDDELLTSTLAVARAGQQGRRGCPVASRGGGGTAPVSSPSSASSSSSFCLPSPPLSLRPSYSHPAAVSRRRRRKKKKQQQLVRRQRLPKEFSHLVDLLMMSEDPLDWLGLYEDEQQQGPQESAAGDEWEEGGSNALAVTSTESSSGLWKEWWGGGGGGGAGGTGERDEGGCGGDRRGLVEQHARRGSWGGGGVALRVSEWAEREWLGIGYCGHRCAQDAQSEEEEMGDAGGGGNRRKVQILSYEELGSRISCIRAALDSPKGGGMRGGRQRGSLLKWLVLSLLASLQARSFRQYLADLAEDDEDSPRNRPPPPSAVVAQTPTGAKKQGGGGGGGGESCDGGKWVWQRPAWQQVLAGIVFRMLPRRLTLSDDCEDLGCCLQAGWFFACLLIGWTAGWSFCWAIVAVTCIDSVIVKWLCGRAVIRQWLSSRLLHSWMASHWLLSGLLLSWGVRLCVRIVAWVLWLVMSLLVTLFFRPKGEGGGNHHEWRRLGVGGDNRMKPGTSRRLAMVEYGRKNEPGGAGRGGGGGGGGSSQESWQQSVGAEGSGAFAGTSLS</sequence>
<dbReference type="EMBL" id="BFEA01000812">
    <property type="protein sequence ID" value="GBG90454.1"/>
    <property type="molecule type" value="Genomic_DNA"/>
</dbReference>
<feature type="transmembrane region" description="Helical" evidence="4">
    <location>
        <begin position="1591"/>
        <end position="1612"/>
    </location>
</feature>
<evidence type="ECO:0000256" key="1">
    <source>
        <dbReference type="ARBA" id="ARBA00010768"/>
    </source>
</evidence>
<name>A0A388M786_CHABU</name>
<feature type="region of interest" description="Disordered" evidence="3">
    <location>
        <begin position="467"/>
        <end position="514"/>
    </location>
</feature>
<accession>A0A388M786</accession>
<feature type="compositionally biased region" description="Low complexity" evidence="3">
    <location>
        <begin position="269"/>
        <end position="286"/>
    </location>
</feature>
<feature type="compositionally biased region" description="Gly residues" evidence="3">
    <location>
        <begin position="1316"/>
        <end position="1325"/>
    </location>
</feature>
<dbReference type="InterPro" id="IPR013783">
    <property type="entry name" value="Ig-like_fold"/>
</dbReference>
<evidence type="ECO:0000256" key="2">
    <source>
        <dbReference type="ARBA" id="ARBA00022801"/>
    </source>
</evidence>
<feature type="compositionally biased region" description="Pro residues" evidence="3">
    <location>
        <begin position="250"/>
        <end position="268"/>
    </location>
</feature>
<keyword evidence="2" id="KW-0378">Hydrolase</keyword>
<dbReference type="GO" id="GO:0004445">
    <property type="term" value="F:inositol-polyphosphate 5-phosphatase activity"/>
    <property type="evidence" value="ECO:0007669"/>
    <property type="project" value="InterPro"/>
</dbReference>
<comment type="similarity">
    <text evidence="1">Belongs to the inositol polyphosphate 5-phosphatase family.</text>
</comment>
<feature type="domain" description="Inositol polyphosphate-related phosphatase" evidence="5">
    <location>
        <begin position="518"/>
        <end position="895"/>
    </location>
</feature>
<keyword evidence="7" id="KW-1185">Reference proteome</keyword>
<dbReference type="InterPro" id="IPR045849">
    <property type="entry name" value="IP5P_plant"/>
</dbReference>
<dbReference type="GO" id="GO:0034485">
    <property type="term" value="F:phosphatidylinositol-3,4,5-trisphosphate 5-phosphatase activity"/>
    <property type="evidence" value="ECO:0007669"/>
    <property type="project" value="TreeGrafter"/>
</dbReference>
<feature type="compositionally biased region" description="Basic and acidic residues" evidence="3">
    <location>
        <begin position="1326"/>
        <end position="1338"/>
    </location>
</feature>
<gene>
    <name evidence="6" type="ORF">CBR_g50799</name>
</gene>
<feature type="region of interest" description="Disordered" evidence="3">
    <location>
        <begin position="1059"/>
        <end position="1247"/>
    </location>
</feature>
<dbReference type="Proteomes" id="UP000265515">
    <property type="component" value="Unassembled WGS sequence"/>
</dbReference>
<evidence type="ECO:0000256" key="4">
    <source>
        <dbReference type="SAM" id="Phobius"/>
    </source>
</evidence>
<dbReference type="GO" id="GO:0046856">
    <property type="term" value="P:phosphatidylinositol dephosphorylation"/>
    <property type="evidence" value="ECO:0007669"/>
    <property type="project" value="InterPro"/>
</dbReference>
<dbReference type="InterPro" id="IPR036691">
    <property type="entry name" value="Endo/exonu/phosph_ase_sf"/>
</dbReference>
<organism evidence="6 7">
    <name type="scientific">Chara braunii</name>
    <name type="common">Braun's stonewort</name>
    <dbReference type="NCBI Taxonomy" id="69332"/>
    <lineage>
        <taxon>Eukaryota</taxon>
        <taxon>Viridiplantae</taxon>
        <taxon>Streptophyta</taxon>
        <taxon>Charophyceae</taxon>
        <taxon>Charales</taxon>
        <taxon>Characeae</taxon>
        <taxon>Chara</taxon>
    </lineage>
</organism>
<feature type="compositionally biased region" description="Basic and acidic residues" evidence="3">
    <location>
        <begin position="1111"/>
        <end position="1130"/>
    </location>
</feature>
<feature type="region of interest" description="Disordered" evidence="3">
    <location>
        <begin position="1462"/>
        <end position="1499"/>
    </location>
</feature>
<dbReference type="OrthoDB" id="62798at2759"/>
<feature type="compositionally biased region" description="Low complexity" evidence="3">
    <location>
        <begin position="102"/>
        <end position="135"/>
    </location>
</feature>
<proteinExistence type="inferred from homology"/>
<dbReference type="Pfam" id="PF21310">
    <property type="entry name" value="OCRL-like_ASH"/>
    <property type="match status" value="1"/>
</dbReference>
<dbReference type="STRING" id="69332.A0A388M786"/>
<dbReference type="SUPFAM" id="SSF56219">
    <property type="entry name" value="DNase I-like"/>
    <property type="match status" value="2"/>
</dbReference>
<evidence type="ECO:0000259" key="5">
    <source>
        <dbReference type="SMART" id="SM00128"/>
    </source>
</evidence>
<dbReference type="Gramene" id="GBG90454">
    <property type="protein sequence ID" value="GBG90454"/>
    <property type="gene ID" value="CBR_g50799"/>
</dbReference>
<protein>
    <recommendedName>
        <fullName evidence="5">Inositol polyphosphate-related phosphatase domain-containing protein</fullName>
    </recommendedName>
</protein>
<dbReference type="InterPro" id="IPR048869">
    <property type="entry name" value="OCRL-1_2_ASH"/>
</dbReference>
<feature type="compositionally biased region" description="Gly residues" evidence="3">
    <location>
        <begin position="324"/>
        <end position="337"/>
    </location>
</feature>
<feature type="compositionally biased region" description="Gly residues" evidence="3">
    <location>
        <begin position="1679"/>
        <end position="1692"/>
    </location>
</feature>
<dbReference type="InterPro" id="IPR000300">
    <property type="entry name" value="IPPc"/>
</dbReference>
<comment type="caution">
    <text evidence="6">The sequence shown here is derived from an EMBL/GenBank/DDBJ whole genome shotgun (WGS) entry which is preliminary data.</text>
</comment>
<feature type="region of interest" description="Disordered" evidence="3">
    <location>
        <begin position="1316"/>
        <end position="1338"/>
    </location>
</feature>
<dbReference type="Gene3D" id="3.60.10.10">
    <property type="entry name" value="Endonuclease/exonuclease/phosphatase"/>
    <property type="match status" value="2"/>
</dbReference>
<feature type="transmembrane region" description="Helical" evidence="4">
    <location>
        <begin position="1618"/>
        <end position="1635"/>
    </location>
</feature>
<keyword evidence="4" id="KW-0472">Membrane</keyword>
<reference evidence="6 7" key="1">
    <citation type="journal article" date="2018" name="Cell">
        <title>The Chara Genome: Secondary Complexity and Implications for Plant Terrestrialization.</title>
        <authorList>
            <person name="Nishiyama T."/>
            <person name="Sakayama H."/>
            <person name="Vries J.D."/>
            <person name="Buschmann H."/>
            <person name="Saint-Marcoux D."/>
            <person name="Ullrich K.K."/>
            <person name="Haas F.B."/>
            <person name="Vanderstraeten L."/>
            <person name="Becker D."/>
            <person name="Lang D."/>
            <person name="Vosolsobe S."/>
            <person name="Rombauts S."/>
            <person name="Wilhelmsson P.K.I."/>
            <person name="Janitza P."/>
            <person name="Kern R."/>
            <person name="Heyl A."/>
            <person name="Rumpler F."/>
            <person name="Villalobos L.I.A.C."/>
            <person name="Clay J.M."/>
            <person name="Skokan R."/>
            <person name="Toyoda A."/>
            <person name="Suzuki Y."/>
            <person name="Kagoshima H."/>
            <person name="Schijlen E."/>
            <person name="Tajeshwar N."/>
            <person name="Catarino B."/>
            <person name="Hetherington A.J."/>
            <person name="Saltykova A."/>
            <person name="Bonnot C."/>
            <person name="Breuninger H."/>
            <person name="Symeonidi A."/>
            <person name="Radhakrishnan G.V."/>
            <person name="Van Nieuwerburgh F."/>
            <person name="Deforce D."/>
            <person name="Chang C."/>
            <person name="Karol K.G."/>
            <person name="Hedrich R."/>
            <person name="Ulvskov P."/>
            <person name="Glockner G."/>
            <person name="Delwiche C.F."/>
            <person name="Petrasek J."/>
            <person name="Van de Peer Y."/>
            <person name="Friml J."/>
            <person name="Beilby M."/>
            <person name="Dolan L."/>
            <person name="Kohara Y."/>
            <person name="Sugano S."/>
            <person name="Fujiyama A."/>
            <person name="Delaux P.-M."/>
            <person name="Quint M."/>
            <person name="TheiBen G."/>
            <person name="Hagemann M."/>
            <person name="Harholt J."/>
            <person name="Dunand C."/>
            <person name="Zachgo S."/>
            <person name="Langdale J."/>
            <person name="Maumus F."/>
            <person name="Straeten D.V.D."/>
            <person name="Gould S.B."/>
            <person name="Rensing S.A."/>
        </authorList>
    </citation>
    <scope>NUCLEOTIDE SEQUENCE [LARGE SCALE GENOMIC DNA]</scope>
    <source>
        <strain evidence="6 7">S276</strain>
    </source>
</reference>
<feature type="compositionally biased region" description="Gly residues" evidence="3">
    <location>
        <begin position="1488"/>
        <end position="1499"/>
    </location>
</feature>
<evidence type="ECO:0000256" key="3">
    <source>
        <dbReference type="SAM" id="MobiDB-lite"/>
    </source>
</evidence>
<feature type="region of interest" description="Disordered" evidence="3">
    <location>
        <begin position="76"/>
        <end position="149"/>
    </location>
</feature>
<feature type="compositionally biased region" description="Low complexity" evidence="3">
    <location>
        <begin position="1197"/>
        <end position="1212"/>
    </location>
</feature>
<feature type="region of interest" description="Disordered" evidence="3">
    <location>
        <begin position="245"/>
        <end position="374"/>
    </location>
</feature>
<evidence type="ECO:0000313" key="7">
    <source>
        <dbReference type="Proteomes" id="UP000265515"/>
    </source>
</evidence>
<dbReference type="Pfam" id="PF22669">
    <property type="entry name" value="Exo_endo_phos2"/>
    <property type="match status" value="2"/>
</dbReference>
<feature type="compositionally biased region" description="Basic and acidic residues" evidence="3">
    <location>
        <begin position="467"/>
        <end position="479"/>
    </location>
</feature>
<keyword evidence="4" id="KW-1133">Transmembrane helix</keyword>
<dbReference type="PANTHER" id="PTHR45666">
    <property type="entry name" value="TYPE IV INOSITOL POLYPHOSPHATE 5-PHOSPHATASE 9"/>
    <property type="match status" value="1"/>
</dbReference>
<keyword evidence="4" id="KW-0812">Transmembrane</keyword>
<dbReference type="PANTHER" id="PTHR45666:SF22">
    <property type="entry name" value="TYPE I INOSITOL POLYPHOSPHATE 5-PHOSPHATASE 4"/>
    <property type="match status" value="1"/>
</dbReference>
<feature type="compositionally biased region" description="Basic residues" evidence="3">
    <location>
        <begin position="1230"/>
        <end position="1247"/>
    </location>
</feature>
<feature type="transmembrane region" description="Helical" evidence="4">
    <location>
        <begin position="1545"/>
        <end position="1570"/>
    </location>
</feature>
<feature type="compositionally biased region" description="Acidic residues" evidence="3">
    <location>
        <begin position="1155"/>
        <end position="1167"/>
    </location>
</feature>
<dbReference type="SMART" id="SM00128">
    <property type="entry name" value="IPPc"/>
    <property type="match status" value="1"/>
</dbReference>
<evidence type="ECO:0000313" key="6">
    <source>
        <dbReference type="EMBL" id="GBG90454.1"/>
    </source>
</evidence>
<feature type="region of interest" description="Disordered" evidence="3">
    <location>
        <begin position="1675"/>
        <end position="1715"/>
    </location>
</feature>